<evidence type="ECO:0000313" key="3">
    <source>
        <dbReference type="Proteomes" id="UP001500742"/>
    </source>
</evidence>
<proteinExistence type="predicted"/>
<dbReference type="Proteomes" id="UP001500742">
    <property type="component" value="Unassembled WGS sequence"/>
</dbReference>
<protein>
    <submittedName>
        <fullName evidence="2">Uncharacterized protein</fullName>
    </submittedName>
</protein>
<name>A0ABP7QIM1_9SPHI</name>
<keyword evidence="3" id="KW-1185">Reference proteome</keyword>
<organism evidence="2 3">
    <name type="scientific">Mucilaginibacter dorajii</name>
    <dbReference type="NCBI Taxonomy" id="692994"/>
    <lineage>
        <taxon>Bacteria</taxon>
        <taxon>Pseudomonadati</taxon>
        <taxon>Bacteroidota</taxon>
        <taxon>Sphingobacteriia</taxon>
        <taxon>Sphingobacteriales</taxon>
        <taxon>Sphingobacteriaceae</taxon>
        <taxon>Mucilaginibacter</taxon>
    </lineage>
</organism>
<gene>
    <name evidence="2" type="ORF">GCM10022210_38470</name>
</gene>
<feature type="transmembrane region" description="Helical" evidence="1">
    <location>
        <begin position="41"/>
        <end position="65"/>
    </location>
</feature>
<evidence type="ECO:0000256" key="1">
    <source>
        <dbReference type="SAM" id="Phobius"/>
    </source>
</evidence>
<keyword evidence="1" id="KW-0812">Transmembrane</keyword>
<reference evidence="3" key="1">
    <citation type="journal article" date="2019" name="Int. J. Syst. Evol. Microbiol.">
        <title>The Global Catalogue of Microorganisms (GCM) 10K type strain sequencing project: providing services to taxonomists for standard genome sequencing and annotation.</title>
        <authorList>
            <consortium name="The Broad Institute Genomics Platform"/>
            <consortium name="The Broad Institute Genome Sequencing Center for Infectious Disease"/>
            <person name="Wu L."/>
            <person name="Ma J."/>
        </authorList>
    </citation>
    <scope>NUCLEOTIDE SEQUENCE [LARGE SCALE GENOMIC DNA]</scope>
    <source>
        <strain evidence="3">JCM 16601</strain>
    </source>
</reference>
<comment type="caution">
    <text evidence="2">The sequence shown here is derived from an EMBL/GenBank/DDBJ whole genome shotgun (WGS) entry which is preliminary data.</text>
</comment>
<keyword evidence="1" id="KW-1133">Transmembrane helix</keyword>
<dbReference type="EMBL" id="BAAAZC010000027">
    <property type="protein sequence ID" value="GAA3983140.1"/>
    <property type="molecule type" value="Genomic_DNA"/>
</dbReference>
<evidence type="ECO:0000313" key="2">
    <source>
        <dbReference type="EMBL" id="GAA3983140.1"/>
    </source>
</evidence>
<accession>A0ABP7QIM1</accession>
<keyword evidence="1" id="KW-0472">Membrane</keyword>
<sequence length="66" mass="7011">MSALSITTDVSITGGVVVSTGGGGFKPDVSRDKYFSFLQPLIAMAAMKMEKTIIVLINFIFLLVLG</sequence>